<proteinExistence type="predicted"/>
<accession>A0A167HZL8</accession>
<dbReference type="SUPFAM" id="SSF47413">
    <property type="entry name" value="lambda repressor-like DNA-binding domains"/>
    <property type="match status" value="1"/>
</dbReference>
<dbReference type="AlphaFoldDB" id="A0A167HZL8"/>
<dbReference type="Proteomes" id="UP000076486">
    <property type="component" value="Unassembled WGS sequence"/>
</dbReference>
<evidence type="ECO:0000313" key="1">
    <source>
        <dbReference type="EMBL" id="KZN58711.1"/>
    </source>
</evidence>
<dbReference type="EMBL" id="AUYC01000073">
    <property type="protein sequence ID" value="KZN58711.1"/>
    <property type="molecule type" value="Genomic_DNA"/>
</dbReference>
<reference evidence="1 2" key="1">
    <citation type="submission" date="2013-07" db="EMBL/GenBank/DDBJ databases">
        <title>Comparative Genomic and Metabolomic Analysis of Twelve Strains of Pseudoalteromonas luteoviolacea.</title>
        <authorList>
            <person name="Vynne N.G."/>
            <person name="Mansson M."/>
            <person name="Gram L."/>
        </authorList>
    </citation>
    <scope>NUCLEOTIDE SEQUENCE [LARGE SCALE GENOMIC DNA]</scope>
    <source>
        <strain evidence="1 2">CPMOR-1</strain>
    </source>
</reference>
<organism evidence="1 2">
    <name type="scientific">Pseudoalteromonas luteoviolacea CPMOR-1</name>
    <dbReference type="NCBI Taxonomy" id="1365248"/>
    <lineage>
        <taxon>Bacteria</taxon>
        <taxon>Pseudomonadati</taxon>
        <taxon>Pseudomonadota</taxon>
        <taxon>Gammaproteobacteria</taxon>
        <taxon>Alteromonadales</taxon>
        <taxon>Pseudoalteromonadaceae</taxon>
        <taxon>Pseudoalteromonas</taxon>
    </lineage>
</organism>
<dbReference type="GO" id="GO:0003677">
    <property type="term" value="F:DNA binding"/>
    <property type="evidence" value="ECO:0007669"/>
    <property type="project" value="InterPro"/>
</dbReference>
<protein>
    <recommendedName>
        <fullName evidence="3">HTH cro/C1-type domain-containing protein</fullName>
    </recommendedName>
</protein>
<sequence>MNFNTVIDKAIKSFWLEISIVTKSMRLDSGLNQCELGKKLTPSLSKSTISAREEGKKPIPAHQFLMFCFICGFAFEKINKQELENQHQYPDKK</sequence>
<name>A0A167HZL8_9GAMM</name>
<dbReference type="InterPro" id="IPR010982">
    <property type="entry name" value="Lambda_DNA-bd_dom_sf"/>
</dbReference>
<gene>
    <name evidence="1" type="ORF">N473_04560</name>
</gene>
<evidence type="ECO:0000313" key="2">
    <source>
        <dbReference type="Proteomes" id="UP000076486"/>
    </source>
</evidence>
<comment type="caution">
    <text evidence="1">The sequence shown here is derived from an EMBL/GenBank/DDBJ whole genome shotgun (WGS) entry which is preliminary data.</text>
</comment>
<evidence type="ECO:0008006" key="3">
    <source>
        <dbReference type="Google" id="ProtNLM"/>
    </source>
</evidence>
<dbReference type="RefSeq" id="WP_063369950.1">
    <property type="nucleotide sequence ID" value="NZ_AUYC01000073.1"/>
</dbReference>
<dbReference type="PATRIC" id="fig|1365248.3.peg.4855"/>